<dbReference type="PANTHER" id="PTHR38471">
    <property type="entry name" value="FOUR HELIX BUNDLE PROTEIN"/>
    <property type="match status" value="1"/>
</dbReference>
<dbReference type="PANTHER" id="PTHR38471:SF2">
    <property type="entry name" value="FOUR HELIX BUNDLE PROTEIN"/>
    <property type="match status" value="1"/>
</dbReference>
<keyword evidence="2" id="KW-1185">Reference proteome</keyword>
<dbReference type="SUPFAM" id="SSF158446">
    <property type="entry name" value="IVS-encoded protein-like"/>
    <property type="match status" value="1"/>
</dbReference>
<dbReference type="InterPro" id="IPR036583">
    <property type="entry name" value="23S_rRNA_IVS_sf"/>
</dbReference>
<dbReference type="Gene3D" id="1.20.1440.60">
    <property type="entry name" value="23S rRNA-intervening sequence"/>
    <property type="match status" value="1"/>
</dbReference>
<dbReference type="STRING" id="926561.GCA_000379025_01997"/>
<comment type="caution">
    <text evidence="1">The sequence shown here is derived from an EMBL/GenBank/DDBJ whole genome shotgun (WGS) entry which is preliminary data.</text>
</comment>
<evidence type="ECO:0000313" key="1">
    <source>
        <dbReference type="EMBL" id="TDX58942.1"/>
    </source>
</evidence>
<dbReference type="InterPro" id="IPR012657">
    <property type="entry name" value="23S_rRNA-intervening_sequence"/>
</dbReference>
<dbReference type="Proteomes" id="UP000295832">
    <property type="component" value="Unassembled WGS sequence"/>
</dbReference>
<dbReference type="Pfam" id="PF05635">
    <property type="entry name" value="23S_rRNA_IVP"/>
    <property type="match status" value="1"/>
</dbReference>
<accession>A0A4R8HFZ6</accession>
<dbReference type="CDD" id="cd16377">
    <property type="entry name" value="23S_rRNA_IVP_like"/>
    <property type="match status" value="1"/>
</dbReference>
<dbReference type="AlphaFoldDB" id="A0A4R8HFZ6"/>
<dbReference type="NCBIfam" id="TIGR02436">
    <property type="entry name" value="four helix bundle protein"/>
    <property type="match status" value="1"/>
</dbReference>
<dbReference type="RefSeq" id="WP_134114718.1">
    <property type="nucleotide sequence ID" value="NZ_SOEG01000002.1"/>
</dbReference>
<dbReference type="EMBL" id="SOEG01000002">
    <property type="protein sequence ID" value="TDX58942.1"/>
    <property type="molecule type" value="Genomic_DNA"/>
</dbReference>
<reference evidence="1 2" key="1">
    <citation type="submission" date="2019-03" db="EMBL/GenBank/DDBJ databases">
        <title>Subsurface microbial communities from deep shales in Ohio and West Virginia, USA.</title>
        <authorList>
            <person name="Wrighton K."/>
        </authorList>
    </citation>
    <scope>NUCLEOTIDE SEQUENCE [LARGE SCALE GENOMIC DNA]</scope>
    <source>
        <strain evidence="1 2">MSL 6dP</strain>
    </source>
</reference>
<evidence type="ECO:0000313" key="2">
    <source>
        <dbReference type="Proteomes" id="UP000295832"/>
    </source>
</evidence>
<gene>
    <name evidence="1" type="ORF">C7959_10280</name>
</gene>
<sequence>MNSVAYKDNFKNLKLWQEAHKLVLEIYQITANFPKEERYGLTDQFRRAVVSIPNNIVEGKGRKTNKELLKFAYISRGSLEEVKYLLILSKDLGYIEDKSYNHLFKQTNLIGKLLNGFINAFK</sequence>
<protein>
    <submittedName>
        <fullName evidence="1">Four helix bundle protein</fullName>
    </submittedName>
</protein>
<organism evidence="1 2">
    <name type="scientific">Orenia marismortui</name>
    <dbReference type="NCBI Taxonomy" id="46469"/>
    <lineage>
        <taxon>Bacteria</taxon>
        <taxon>Bacillati</taxon>
        <taxon>Bacillota</taxon>
        <taxon>Clostridia</taxon>
        <taxon>Halanaerobiales</taxon>
        <taxon>Halobacteroidaceae</taxon>
        <taxon>Orenia</taxon>
    </lineage>
</organism>
<name>A0A4R8HFZ6_9FIRM</name>
<proteinExistence type="predicted"/>